<feature type="compositionally biased region" description="Low complexity" evidence="9">
    <location>
        <begin position="202"/>
        <end position="215"/>
    </location>
</feature>
<keyword evidence="4" id="KW-0732">Signal</keyword>
<keyword evidence="8" id="KW-0472">Membrane</keyword>
<dbReference type="FunFam" id="3.80.10.10:FF:000299">
    <property type="entry name" value="Piriformospora indica-insensitive protein 2"/>
    <property type="match status" value="1"/>
</dbReference>
<feature type="region of interest" description="Disordered" evidence="9">
    <location>
        <begin position="246"/>
        <end position="270"/>
    </location>
</feature>
<dbReference type="GO" id="GO:0005886">
    <property type="term" value="C:plasma membrane"/>
    <property type="evidence" value="ECO:0007669"/>
    <property type="project" value="UniProtKB-SubCell"/>
</dbReference>
<name>A0A9N8EYX5_9STRA</name>
<dbReference type="AlphaFoldDB" id="A0A9N8EYX5"/>
<feature type="region of interest" description="Disordered" evidence="9">
    <location>
        <begin position="1"/>
        <end position="164"/>
    </location>
</feature>
<evidence type="ECO:0000313" key="11">
    <source>
        <dbReference type="Proteomes" id="UP001153069"/>
    </source>
</evidence>
<evidence type="ECO:0000256" key="9">
    <source>
        <dbReference type="SAM" id="MobiDB-lite"/>
    </source>
</evidence>
<keyword evidence="10" id="KW-0675">Receptor</keyword>
<feature type="compositionally biased region" description="Gly residues" evidence="9">
    <location>
        <begin position="1"/>
        <end position="15"/>
    </location>
</feature>
<dbReference type="FunFam" id="3.80.10.10:FF:000095">
    <property type="entry name" value="LRR receptor-like serine/threonine-protein kinase GSO1"/>
    <property type="match status" value="1"/>
</dbReference>
<accession>A0A9N8EYX5</accession>
<feature type="compositionally biased region" description="Polar residues" evidence="9">
    <location>
        <begin position="182"/>
        <end position="195"/>
    </location>
</feature>
<gene>
    <name evidence="10" type="ORF">SEMRO_2487_G329060.1</name>
</gene>
<keyword evidence="2" id="KW-1003">Cell membrane</keyword>
<feature type="region of interest" description="Disordered" evidence="9">
    <location>
        <begin position="182"/>
        <end position="231"/>
    </location>
</feature>
<feature type="region of interest" description="Disordered" evidence="9">
    <location>
        <begin position="484"/>
        <end position="506"/>
    </location>
</feature>
<keyword evidence="10" id="KW-0418">Kinase</keyword>
<dbReference type="Pfam" id="PF00560">
    <property type="entry name" value="LRR_1"/>
    <property type="match status" value="3"/>
</dbReference>
<dbReference type="OrthoDB" id="676979at2759"/>
<dbReference type="PANTHER" id="PTHR48056">
    <property type="entry name" value="LRR RECEPTOR-LIKE SERINE/THREONINE-PROTEIN KINASE-RELATED"/>
    <property type="match status" value="1"/>
</dbReference>
<reference evidence="10" key="1">
    <citation type="submission" date="2020-06" db="EMBL/GenBank/DDBJ databases">
        <authorList>
            <consortium name="Plant Systems Biology data submission"/>
        </authorList>
    </citation>
    <scope>NUCLEOTIDE SEQUENCE</scope>
    <source>
        <strain evidence="10">D6</strain>
    </source>
</reference>
<dbReference type="InterPro" id="IPR003591">
    <property type="entry name" value="Leu-rich_rpt_typical-subtyp"/>
</dbReference>
<evidence type="ECO:0000256" key="3">
    <source>
        <dbReference type="ARBA" id="ARBA00022614"/>
    </source>
</evidence>
<evidence type="ECO:0000256" key="8">
    <source>
        <dbReference type="ARBA" id="ARBA00023136"/>
    </source>
</evidence>
<dbReference type="InterPro" id="IPR050647">
    <property type="entry name" value="Plant_LRR-RLKs"/>
</dbReference>
<organism evidence="10 11">
    <name type="scientific">Seminavis robusta</name>
    <dbReference type="NCBI Taxonomy" id="568900"/>
    <lineage>
        <taxon>Eukaryota</taxon>
        <taxon>Sar</taxon>
        <taxon>Stramenopiles</taxon>
        <taxon>Ochrophyta</taxon>
        <taxon>Bacillariophyta</taxon>
        <taxon>Bacillariophyceae</taxon>
        <taxon>Bacillariophycidae</taxon>
        <taxon>Naviculales</taxon>
        <taxon>Naviculaceae</taxon>
        <taxon>Seminavis</taxon>
    </lineage>
</organism>
<keyword evidence="11" id="KW-1185">Reference proteome</keyword>
<evidence type="ECO:0000313" key="10">
    <source>
        <dbReference type="EMBL" id="CAB9529383.1"/>
    </source>
</evidence>
<keyword evidence="6" id="KW-0547">Nucleotide-binding</keyword>
<dbReference type="InterPro" id="IPR032675">
    <property type="entry name" value="LRR_dom_sf"/>
</dbReference>
<dbReference type="SMART" id="SM00369">
    <property type="entry name" value="LRR_TYP"/>
    <property type="match status" value="7"/>
</dbReference>
<dbReference type="Gene3D" id="3.80.10.10">
    <property type="entry name" value="Ribonuclease Inhibitor"/>
    <property type="match status" value="4"/>
</dbReference>
<proteinExistence type="predicted"/>
<feature type="compositionally biased region" description="Polar residues" evidence="9">
    <location>
        <begin position="24"/>
        <end position="58"/>
    </location>
</feature>
<feature type="compositionally biased region" description="Low complexity" evidence="9">
    <location>
        <begin position="127"/>
        <end position="138"/>
    </location>
</feature>
<evidence type="ECO:0000256" key="7">
    <source>
        <dbReference type="ARBA" id="ARBA00022840"/>
    </source>
</evidence>
<keyword evidence="3" id="KW-0433">Leucine-rich repeat</keyword>
<keyword evidence="10" id="KW-0808">Transferase</keyword>
<dbReference type="Proteomes" id="UP001153069">
    <property type="component" value="Unassembled WGS sequence"/>
</dbReference>
<protein>
    <submittedName>
        <fullName evidence="10">LRR receptor-like serine threonine-protein kinase At4g08850-like</fullName>
    </submittedName>
</protein>
<dbReference type="GO" id="GO:0016301">
    <property type="term" value="F:kinase activity"/>
    <property type="evidence" value="ECO:0007669"/>
    <property type="project" value="UniProtKB-KW"/>
</dbReference>
<dbReference type="InterPro" id="IPR001611">
    <property type="entry name" value="Leu-rich_rpt"/>
</dbReference>
<dbReference type="Pfam" id="PF13855">
    <property type="entry name" value="LRR_8"/>
    <property type="match status" value="1"/>
</dbReference>
<evidence type="ECO:0000256" key="1">
    <source>
        <dbReference type="ARBA" id="ARBA00004236"/>
    </source>
</evidence>
<evidence type="ECO:0000256" key="2">
    <source>
        <dbReference type="ARBA" id="ARBA00022475"/>
    </source>
</evidence>
<evidence type="ECO:0000256" key="4">
    <source>
        <dbReference type="ARBA" id="ARBA00022729"/>
    </source>
</evidence>
<comment type="subcellular location">
    <subcellularLocation>
        <location evidence="1">Cell membrane</location>
    </subcellularLocation>
</comment>
<keyword evidence="5" id="KW-0677">Repeat</keyword>
<sequence length="998" mass="107737">MSSTGGNGAGTGGSGPPRLPPRKNSGSRSKIGRQTQPQRSRSGPRPFTTSAGRGTSHSPAPPTDRSIASGDRRRFVPSRSKSAEGAGFKWVRGASSRRMTAAEEQDFELETAALEKSSRGSTRFNRTAVATAANTTMTTEKREKRRSSMGHSSLADLSGGGGGAGAGADFVNLMEDSMVDLGTSSHTRDSVSQQAAKEESESSLFSPPSSALSLLGTSGRGQSSAASLRSKHKTTVALRFLEDQDQEGDFDLSPGGGFPTQPAASANSNAALNNNPSMMNKSVADFHMSQLNFPTIASGGKGGIFDDESLREENTRQSRFRKKANEISSIPETNVFTTRQDLREVDQSVNLMDVETGKYEPRRKNRRGKSSTRMSMVDVFLGESHNTSDVFSSVGLMKKRGNQKGYGGKSCWDRCVDCCSAIFKVVCSLPVLIFVAVLSAGLIGIPMYLEYQENHPPAPAPIETPAPVAVETPAPTEVPVTDAPVAVPAPQPETTATSAGTATSGTTTTTAEANLADALFPAAQVERRVAAVENFLNKAGVDVDVSVPSMVQAITWLAAYDPAMLVLSSAIQNEVVQRVAMAGFYYATHPKEFANTTGVSPLSGQRFLSNNNNIWMSQKNICEWQGLECDNDDLVIHLNMSRHDLHGTLPDSLTLLTDLVELDLSRNLLEGTLPVSWTTAFPKLEYLWLHDNQLTGELPESVGELGDSVFHLDLSENQFSGKLPTSLGQLSATRLLYLHKNKFHGKIPVELGHLPKIEYLYLGNNELSGEVPMDLLAKIATVKDLRLNDNGGLSGTVPPEIESLHRLEFLSLAGNKMHGQLPDVFERLHYLVDLDVSNNKISGSLPASIGKATLLENLRLEHNEIGSTIPATWLTLTNLVTLALHNNKLKGPIPQSISDMVKLKDLLLNNNPLTGTIPQQLGQLKHIVNVSLHETDLTGELPSSFQDLYTLESLRMQKTKLTGEVPAEVCLLKYEHKLDYIASDCSSGIDCECCSECF</sequence>
<dbReference type="PANTHER" id="PTHR48056:SF81">
    <property type="entry name" value="RECEPTOR PROTEIN-TYROSINE KINASE CEPR1"/>
    <property type="match status" value="1"/>
</dbReference>
<dbReference type="GO" id="GO:0005524">
    <property type="term" value="F:ATP binding"/>
    <property type="evidence" value="ECO:0007669"/>
    <property type="project" value="UniProtKB-KW"/>
</dbReference>
<dbReference type="EMBL" id="CAICTM010002485">
    <property type="protein sequence ID" value="CAB9529383.1"/>
    <property type="molecule type" value="Genomic_DNA"/>
</dbReference>
<evidence type="ECO:0000256" key="6">
    <source>
        <dbReference type="ARBA" id="ARBA00022741"/>
    </source>
</evidence>
<evidence type="ECO:0000256" key="5">
    <source>
        <dbReference type="ARBA" id="ARBA00022737"/>
    </source>
</evidence>
<comment type="caution">
    <text evidence="10">The sequence shown here is derived from an EMBL/GenBank/DDBJ whole genome shotgun (WGS) entry which is preliminary data.</text>
</comment>
<dbReference type="SUPFAM" id="SSF52047">
    <property type="entry name" value="RNI-like"/>
    <property type="match status" value="1"/>
</dbReference>
<keyword evidence="7" id="KW-0067">ATP-binding</keyword>